<reference evidence="5 6" key="1">
    <citation type="submission" date="2020-08" db="EMBL/GenBank/DDBJ databases">
        <title>Novel species isolated from subtropical streams in China.</title>
        <authorList>
            <person name="Lu H."/>
        </authorList>
    </citation>
    <scope>NUCLEOTIDE SEQUENCE [LARGE SCALE GENOMIC DNA]</scope>
    <source>
        <strain evidence="5 6">KACC 16656</strain>
    </source>
</reference>
<evidence type="ECO:0000256" key="4">
    <source>
        <dbReference type="SAM" id="SignalP"/>
    </source>
</evidence>
<accession>A0ABR6X200</accession>
<dbReference type="InterPro" id="IPR002591">
    <property type="entry name" value="Phosphodiest/P_Trfase"/>
</dbReference>
<evidence type="ECO:0000313" key="6">
    <source>
        <dbReference type="Proteomes" id="UP000648257"/>
    </source>
</evidence>
<comment type="caution">
    <text evidence="5">The sequence shown here is derived from an EMBL/GenBank/DDBJ whole genome shotgun (WGS) entry which is preliminary data.</text>
</comment>
<evidence type="ECO:0000256" key="2">
    <source>
        <dbReference type="ARBA" id="ARBA00022723"/>
    </source>
</evidence>
<dbReference type="Proteomes" id="UP000648257">
    <property type="component" value="Unassembled WGS sequence"/>
</dbReference>
<protein>
    <submittedName>
        <fullName evidence="5">Alkaline phosphatase family protein</fullName>
    </submittedName>
</protein>
<evidence type="ECO:0000256" key="1">
    <source>
        <dbReference type="ARBA" id="ARBA00022553"/>
    </source>
</evidence>
<dbReference type="InterPro" id="IPR026263">
    <property type="entry name" value="Alkaline_phosphatase_prok"/>
</dbReference>
<dbReference type="Pfam" id="PF01663">
    <property type="entry name" value="Phosphodiest"/>
    <property type="match status" value="1"/>
</dbReference>
<dbReference type="PIRSF" id="PIRSF031924">
    <property type="entry name" value="Pi-irrepressible_AP"/>
    <property type="match status" value="1"/>
</dbReference>
<organism evidence="5 6">
    <name type="scientific">Undibacterium seohonense</name>
    <dbReference type="NCBI Taxonomy" id="1344950"/>
    <lineage>
        <taxon>Bacteria</taxon>
        <taxon>Pseudomonadati</taxon>
        <taxon>Pseudomonadota</taxon>
        <taxon>Betaproteobacteria</taxon>
        <taxon>Burkholderiales</taxon>
        <taxon>Oxalobacteraceae</taxon>
        <taxon>Undibacterium</taxon>
    </lineage>
</organism>
<dbReference type="Gene3D" id="3.40.720.10">
    <property type="entry name" value="Alkaline Phosphatase, subunit A"/>
    <property type="match status" value="1"/>
</dbReference>
<evidence type="ECO:0000313" key="5">
    <source>
        <dbReference type="EMBL" id="MBC3806947.1"/>
    </source>
</evidence>
<feature type="signal peptide" evidence="4">
    <location>
        <begin position="1"/>
        <end position="36"/>
    </location>
</feature>
<keyword evidence="1" id="KW-0597">Phosphoprotein</keyword>
<feature type="chain" id="PRO_5046814393" evidence="4">
    <location>
        <begin position="37"/>
        <end position="569"/>
    </location>
</feature>
<sequence length="569" mass="62770">MTLKSISQHRHSTLRRALLSSLVAITLSSTCQITFAANEHGPKIAKAPKLILVLVVDGLPNEQVQRYRHQFGEGGFKRLMEQGAWYGNAHQAHGVTVTAVGHSAVLTGAYPYQHGIIGNSWFDPNTSSSVYCTEDTQHTYIGTETKASDGTSPANLKVSTVGDELRYATGNQSKVLTVSGKDRGAILLAGKTGTAYMLMKKTGGFASSTYYMNQHPAWHTTFHANKPQDRFYGKQWTTMLPEAAYHGDAHDDLVAPANSSSSKRFPYTYDSASGKPDAEYYEKLFTGPYVDELTLDFARAAIDGEQLGNNPAGVTDVLGVSLSSHDYVNHTWGPESKMSHDHLQRLDRLLAKFLSDVDKKVGLDNTLVVLTADHGFANVPEFSKSIKRDANRLDGSKISSALNQHLTEKFGVEKLVRKWSAPYVFFDYSKAEAKGISRADLENTAARFMMSYNGIAATYTRTQFENGQLPNDRISRLMQRAWHKQLSGDLTVVVKPYWYFGSTNSGTSHGTPYTYDTNVPLIIMGKPWIKAGAYGQYAEVMDIAPTLSHLLRIRLPSGSEGRVLTETLK</sequence>
<keyword evidence="6" id="KW-1185">Reference proteome</keyword>
<dbReference type="PANTHER" id="PTHR10151:SF120">
    <property type="entry name" value="BIS(5'-ADENOSYL)-TRIPHOSPHATASE"/>
    <property type="match status" value="1"/>
</dbReference>
<proteinExistence type="predicted"/>
<evidence type="ECO:0000256" key="3">
    <source>
        <dbReference type="ARBA" id="ARBA00022729"/>
    </source>
</evidence>
<gene>
    <name evidence="5" type="ORF">H8K52_06255</name>
</gene>
<keyword evidence="2" id="KW-0479">Metal-binding</keyword>
<name>A0ABR6X200_9BURK</name>
<dbReference type="CDD" id="cd16016">
    <property type="entry name" value="AP-SPAP"/>
    <property type="match status" value="1"/>
</dbReference>
<dbReference type="Gene3D" id="3.30.1360.150">
    <property type="match status" value="1"/>
</dbReference>
<dbReference type="RefSeq" id="WP_186922038.1">
    <property type="nucleotide sequence ID" value="NZ_JACOFW010000005.1"/>
</dbReference>
<dbReference type="EMBL" id="JACOFW010000005">
    <property type="protein sequence ID" value="MBC3806947.1"/>
    <property type="molecule type" value="Genomic_DNA"/>
</dbReference>
<dbReference type="PANTHER" id="PTHR10151">
    <property type="entry name" value="ECTONUCLEOTIDE PYROPHOSPHATASE/PHOSPHODIESTERASE"/>
    <property type="match status" value="1"/>
</dbReference>
<dbReference type="SUPFAM" id="SSF53649">
    <property type="entry name" value="Alkaline phosphatase-like"/>
    <property type="match status" value="1"/>
</dbReference>
<keyword evidence="3 4" id="KW-0732">Signal</keyword>
<dbReference type="InterPro" id="IPR017850">
    <property type="entry name" value="Alkaline_phosphatase_core_sf"/>
</dbReference>